<keyword evidence="2" id="KW-1185">Reference proteome</keyword>
<dbReference type="AlphaFoldDB" id="A0A5D2G728"/>
<evidence type="ECO:0000313" key="2">
    <source>
        <dbReference type="Proteomes" id="UP000323506"/>
    </source>
</evidence>
<name>A0A5D2G728_GOSDA</name>
<gene>
    <name evidence="1" type="ORF">ES288_A06G159100v1</name>
</gene>
<reference evidence="1 2" key="1">
    <citation type="submission" date="2019-06" db="EMBL/GenBank/DDBJ databases">
        <title>WGS assembly of Gossypium darwinii.</title>
        <authorList>
            <person name="Chen Z.J."/>
            <person name="Sreedasyam A."/>
            <person name="Ando A."/>
            <person name="Song Q."/>
            <person name="De L."/>
            <person name="Hulse-Kemp A."/>
            <person name="Ding M."/>
            <person name="Ye W."/>
            <person name="Kirkbride R."/>
            <person name="Jenkins J."/>
            <person name="Plott C."/>
            <person name="Lovell J."/>
            <person name="Lin Y.-M."/>
            <person name="Vaughn R."/>
            <person name="Liu B."/>
            <person name="Li W."/>
            <person name="Simpson S."/>
            <person name="Scheffler B."/>
            <person name="Saski C."/>
            <person name="Grover C."/>
            <person name="Hu G."/>
            <person name="Conover J."/>
            <person name="Carlson J."/>
            <person name="Shu S."/>
            <person name="Boston L."/>
            <person name="Williams M."/>
            <person name="Peterson D."/>
            <person name="Mcgee K."/>
            <person name="Jones D."/>
            <person name="Wendel J."/>
            <person name="Stelly D."/>
            <person name="Grimwood J."/>
            <person name="Schmutz J."/>
        </authorList>
    </citation>
    <scope>NUCLEOTIDE SEQUENCE [LARGE SCALE GENOMIC DNA]</scope>
    <source>
        <strain evidence="1">1808015.09</strain>
    </source>
</reference>
<organism evidence="1 2">
    <name type="scientific">Gossypium darwinii</name>
    <name type="common">Darwin's cotton</name>
    <name type="synonym">Gossypium barbadense var. darwinii</name>
    <dbReference type="NCBI Taxonomy" id="34276"/>
    <lineage>
        <taxon>Eukaryota</taxon>
        <taxon>Viridiplantae</taxon>
        <taxon>Streptophyta</taxon>
        <taxon>Embryophyta</taxon>
        <taxon>Tracheophyta</taxon>
        <taxon>Spermatophyta</taxon>
        <taxon>Magnoliopsida</taxon>
        <taxon>eudicotyledons</taxon>
        <taxon>Gunneridae</taxon>
        <taxon>Pentapetalae</taxon>
        <taxon>rosids</taxon>
        <taxon>malvids</taxon>
        <taxon>Malvales</taxon>
        <taxon>Malvaceae</taxon>
        <taxon>Malvoideae</taxon>
        <taxon>Gossypium</taxon>
    </lineage>
</organism>
<dbReference type="Proteomes" id="UP000323506">
    <property type="component" value="Chromosome A06"/>
</dbReference>
<protein>
    <submittedName>
        <fullName evidence="1">Uncharacterized protein</fullName>
    </submittedName>
</protein>
<evidence type="ECO:0000313" key="1">
    <source>
        <dbReference type="EMBL" id="TYH13692.1"/>
    </source>
</evidence>
<accession>A0A5D2G728</accession>
<dbReference type="EMBL" id="CM017693">
    <property type="protein sequence ID" value="TYH13692.1"/>
    <property type="molecule type" value="Genomic_DNA"/>
</dbReference>
<proteinExistence type="predicted"/>
<sequence>MMHSMFAAIWVRLPRLPIEYWGRELSLSIASKSKTGKPLAWDCCSETLSKLNFARACLCGNPNERKE</sequence>